<accession>A0A1Z4MWS5</accession>
<protein>
    <recommendedName>
        <fullName evidence="2">Metallo-beta-lactamase domain-containing protein</fullName>
    </recommendedName>
</protein>
<name>A0A1Z4MWS5_9CYAN</name>
<dbReference type="Proteomes" id="UP000218785">
    <property type="component" value="Chromosome"/>
</dbReference>
<evidence type="ECO:0000256" key="1">
    <source>
        <dbReference type="SAM" id="MobiDB-lite"/>
    </source>
</evidence>
<evidence type="ECO:0000259" key="2">
    <source>
        <dbReference type="Pfam" id="PF12706"/>
    </source>
</evidence>
<evidence type="ECO:0000313" key="4">
    <source>
        <dbReference type="Proteomes" id="UP000218785"/>
    </source>
</evidence>
<dbReference type="PANTHER" id="PTHR42663">
    <property type="entry name" value="HYDROLASE C777.06C-RELATED-RELATED"/>
    <property type="match status" value="1"/>
</dbReference>
<sequence>MSNTELSDSQSHLTEKQATPLSNPSGEFVVQFWGVRGLVATPSSNTTRYGGNTACVEMRVGTKHLIFDGGTGLRLLGKTWQELEQPLEAYLFFTNSQSNRIQGFPFFGPAFVAKNRFHIYGSAASNSASIKQCLCDQMLQPHFPYPLQVMQSELHFHNINPGSEVKLGEMTISPALINTHQRSVGYRVNWQGFSVAYVTDLSKNPEQVEQEKILQLIQGVDLLIANSTYAPPTAHNNDSSNLQWQTAVDLASKAGAKSLVISHYHPDDDDDFLDRVQSEIKSSFPKALLAREGMILSVSK</sequence>
<dbReference type="InterPro" id="IPR001279">
    <property type="entry name" value="Metallo-B-lactamas"/>
</dbReference>
<dbReference type="Pfam" id="PF12706">
    <property type="entry name" value="Lactamase_B_2"/>
    <property type="match status" value="1"/>
</dbReference>
<organism evidence="3 4">
    <name type="scientific">Tolypothrix tenuis PCC 7101</name>
    <dbReference type="NCBI Taxonomy" id="231146"/>
    <lineage>
        <taxon>Bacteria</taxon>
        <taxon>Bacillati</taxon>
        <taxon>Cyanobacteriota</taxon>
        <taxon>Cyanophyceae</taxon>
        <taxon>Nostocales</taxon>
        <taxon>Tolypothrichaceae</taxon>
        <taxon>Tolypothrix</taxon>
    </lineage>
</organism>
<dbReference type="RefSeq" id="WP_096574973.1">
    <property type="nucleotide sequence ID" value="NZ_CAWNJS010000001.1"/>
</dbReference>
<dbReference type="InterPro" id="IPR036866">
    <property type="entry name" value="RibonucZ/Hydroxyglut_hydro"/>
</dbReference>
<dbReference type="AlphaFoldDB" id="A0A1Z4MWS5"/>
<gene>
    <name evidence="3" type="ORF">NIES37_18750</name>
</gene>
<evidence type="ECO:0000313" key="3">
    <source>
        <dbReference type="EMBL" id="BAY97927.1"/>
    </source>
</evidence>
<dbReference type="EMBL" id="AP018248">
    <property type="protein sequence ID" value="BAY97927.1"/>
    <property type="molecule type" value="Genomic_DNA"/>
</dbReference>
<feature type="region of interest" description="Disordered" evidence="1">
    <location>
        <begin position="1"/>
        <end position="22"/>
    </location>
</feature>
<dbReference type="KEGG" id="ttq:NIES37_18750"/>
<dbReference type="PANTHER" id="PTHR42663:SF4">
    <property type="entry name" value="SLL1036 PROTEIN"/>
    <property type="match status" value="1"/>
</dbReference>
<dbReference type="SUPFAM" id="SSF56281">
    <property type="entry name" value="Metallo-hydrolase/oxidoreductase"/>
    <property type="match status" value="1"/>
</dbReference>
<proteinExistence type="predicted"/>
<keyword evidence="4" id="KW-1185">Reference proteome</keyword>
<dbReference type="CDD" id="cd07715">
    <property type="entry name" value="TaR3-like_MBL-fold"/>
    <property type="match status" value="1"/>
</dbReference>
<dbReference type="Gene3D" id="3.60.15.10">
    <property type="entry name" value="Ribonuclease Z/Hydroxyacylglutathione hydrolase-like"/>
    <property type="match status" value="1"/>
</dbReference>
<reference evidence="3 4" key="1">
    <citation type="submission" date="2017-06" db="EMBL/GenBank/DDBJ databases">
        <title>Genome sequencing of cyanobaciteial culture collection at National Institute for Environmental Studies (NIES).</title>
        <authorList>
            <person name="Hirose Y."/>
            <person name="Shimura Y."/>
            <person name="Fujisawa T."/>
            <person name="Nakamura Y."/>
            <person name="Kawachi M."/>
        </authorList>
    </citation>
    <scope>NUCLEOTIDE SEQUENCE [LARGE SCALE GENOMIC DNA]</scope>
    <source>
        <strain evidence="3 4">NIES-37</strain>
    </source>
</reference>
<feature type="domain" description="Metallo-beta-lactamase" evidence="2">
    <location>
        <begin position="139"/>
        <end position="264"/>
    </location>
</feature>